<protein>
    <recommendedName>
        <fullName evidence="10">Uridine diphosphate glucose pyrophosphatase NUDT14</fullName>
        <ecNumber evidence="9">3.6.1.45</ecNumber>
    </recommendedName>
    <alternativeName>
        <fullName evidence="11">Nucleoside diphosphate-linked moiety X motif 14</fullName>
    </alternativeName>
</protein>
<evidence type="ECO:0000313" key="14">
    <source>
        <dbReference type="RefSeq" id="XP_030370310.1"/>
    </source>
</evidence>
<evidence type="ECO:0000256" key="4">
    <source>
        <dbReference type="ARBA" id="ARBA00022490"/>
    </source>
</evidence>
<dbReference type="PANTHER" id="PTHR11839">
    <property type="entry name" value="UDP/ADP-SUGAR PYROPHOSPHATASE"/>
    <property type="match status" value="1"/>
</dbReference>
<proteinExistence type="predicted"/>
<comment type="subcellular location">
    <subcellularLocation>
        <location evidence="2">Cytoplasm</location>
    </subcellularLocation>
</comment>
<dbReference type="Gene3D" id="3.90.79.10">
    <property type="entry name" value="Nucleoside Triphosphate Pyrophosphohydrolase"/>
    <property type="match status" value="1"/>
</dbReference>
<dbReference type="InterPro" id="IPR015797">
    <property type="entry name" value="NUDIX_hydrolase-like_dom_sf"/>
</dbReference>
<keyword evidence="5" id="KW-0378">Hydrolase</keyword>
<dbReference type="NCBIfam" id="TIGR00052">
    <property type="entry name" value="nudix-type nucleoside diphosphatase, YffH/AdpP family"/>
    <property type="match status" value="1"/>
</dbReference>
<dbReference type="PROSITE" id="PS51462">
    <property type="entry name" value="NUDIX"/>
    <property type="match status" value="1"/>
</dbReference>
<dbReference type="GO" id="GO:0006753">
    <property type="term" value="P:nucleoside phosphate metabolic process"/>
    <property type="evidence" value="ECO:0007669"/>
    <property type="project" value="TreeGrafter"/>
</dbReference>
<evidence type="ECO:0000256" key="1">
    <source>
        <dbReference type="ARBA" id="ARBA00001946"/>
    </source>
</evidence>
<name>A0A6J2T4V3_DROLE</name>
<comment type="catalytic activity">
    <reaction evidence="7">
        <text>UDP-sugar + H2O = UMP + alpha-D-aldose 1-phosphate.</text>
        <dbReference type="EC" id="3.6.1.45"/>
    </reaction>
</comment>
<evidence type="ECO:0000256" key="3">
    <source>
        <dbReference type="ARBA" id="ARBA00011738"/>
    </source>
</evidence>
<keyword evidence="4" id="KW-0963">Cytoplasm</keyword>
<dbReference type="FunFam" id="3.90.79.10:FF:000035">
    <property type="entry name" value="Uridine diphosphate glucose pyrophosphatase"/>
    <property type="match status" value="1"/>
</dbReference>
<comment type="cofactor">
    <cofactor evidence="1">
        <name>Mg(2+)</name>
        <dbReference type="ChEBI" id="CHEBI:18420"/>
    </cofactor>
</comment>
<reference evidence="14" key="1">
    <citation type="submission" date="2025-08" db="UniProtKB">
        <authorList>
            <consortium name="RefSeq"/>
        </authorList>
    </citation>
    <scope>IDENTIFICATION</scope>
    <source>
        <strain evidence="14">11010-0011.00</strain>
        <tissue evidence="14">Whole body</tissue>
    </source>
</reference>
<gene>
    <name evidence="14" type="primary">LOC115620938</name>
</gene>
<dbReference type="GO" id="GO:0008768">
    <property type="term" value="F:UDP-sugar diphosphatase activity"/>
    <property type="evidence" value="ECO:0007669"/>
    <property type="project" value="UniProtKB-EC"/>
</dbReference>
<dbReference type="RefSeq" id="XP_030370310.1">
    <property type="nucleotide sequence ID" value="XM_030514450.1"/>
</dbReference>
<dbReference type="InterPro" id="IPR004385">
    <property type="entry name" value="NDP_pyrophosphatase"/>
</dbReference>
<evidence type="ECO:0000256" key="9">
    <source>
        <dbReference type="ARBA" id="ARBA00066480"/>
    </source>
</evidence>
<evidence type="ECO:0000313" key="13">
    <source>
        <dbReference type="Proteomes" id="UP000504634"/>
    </source>
</evidence>
<evidence type="ECO:0000256" key="7">
    <source>
        <dbReference type="ARBA" id="ARBA00051086"/>
    </source>
</evidence>
<dbReference type="OrthoDB" id="10249920at2759"/>
<evidence type="ECO:0000256" key="10">
    <source>
        <dbReference type="ARBA" id="ARBA00071467"/>
    </source>
</evidence>
<dbReference type="GO" id="GO:0046872">
    <property type="term" value="F:metal ion binding"/>
    <property type="evidence" value="ECO:0007669"/>
    <property type="project" value="InterPro"/>
</dbReference>
<dbReference type="EC" id="3.6.1.45" evidence="9"/>
<evidence type="ECO:0000256" key="5">
    <source>
        <dbReference type="ARBA" id="ARBA00022801"/>
    </source>
</evidence>
<dbReference type="AlphaFoldDB" id="A0A6J2T4V3"/>
<sequence>MLKTCVKLRRFCTIVNSSGAQKLRNITRVWFTPLPPDSKFIKPCRLHFIENGVEKDRDIIKIRDGLMILIYNVTRKKLVLVRQFRAAVYHGIISGNTLDIPEGDVDLKLFPPELGVTLELCAGMVDKQKSLEEIAREEVLEECGYDVPVDSILPIYKYRSGIGASSGGHFLYYCEVNDSQKVASGGGVHDEVIEVVELSIDEVECFVQSGTEINGAPGLLVAFLWFLANKASKYRACCANDN</sequence>
<evidence type="ECO:0000256" key="8">
    <source>
        <dbReference type="ARBA" id="ARBA00054674"/>
    </source>
</evidence>
<evidence type="ECO:0000256" key="2">
    <source>
        <dbReference type="ARBA" id="ARBA00004496"/>
    </source>
</evidence>
<evidence type="ECO:0000256" key="11">
    <source>
        <dbReference type="ARBA" id="ARBA00080475"/>
    </source>
</evidence>
<organism evidence="13 14">
    <name type="scientific">Drosophila lebanonensis</name>
    <name type="common">Fruit fly</name>
    <name type="synonym">Scaptodrosophila lebanonensis</name>
    <dbReference type="NCBI Taxonomy" id="7225"/>
    <lineage>
        <taxon>Eukaryota</taxon>
        <taxon>Metazoa</taxon>
        <taxon>Ecdysozoa</taxon>
        <taxon>Arthropoda</taxon>
        <taxon>Hexapoda</taxon>
        <taxon>Insecta</taxon>
        <taxon>Pterygota</taxon>
        <taxon>Neoptera</taxon>
        <taxon>Endopterygota</taxon>
        <taxon>Diptera</taxon>
        <taxon>Brachycera</taxon>
        <taxon>Muscomorpha</taxon>
        <taxon>Ephydroidea</taxon>
        <taxon>Drosophilidae</taxon>
        <taxon>Scaptodrosophila</taxon>
    </lineage>
</organism>
<keyword evidence="13" id="KW-1185">Reference proteome</keyword>
<dbReference type="GO" id="GO:0019693">
    <property type="term" value="P:ribose phosphate metabolic process"/>
    <property type="evidence" value="ECO:0007669"/>
    <property type="project" value="TreeGrafter"/>
</dbReference>
<evidence type="ECO:0000256" key="6">
    <source>
        <dbReference type="ARBA" id="ARBA00022842"/>
    </source>
</evidence>
<dbReference type="PANTHER" id="PTHR11839:SF15">
    <property type="entry name" value="URIDINE DIPHOSPHATE GLUCOSE PYROPHOSPHATASE NUDT14"/>
    <property type="match status" value="1"/>
</dbReference>
<feature type="domain" description="Nudix hydrolase" evidence="12">
    <location>
        <begin position="61"/>
        <end position="220"/>
    </location>
</feature>
<dbReference type="GeneID" id="115620938"/>
<dbReference type="SUPFAM" id="SSF55811">
    <property type="entry name" value="Nudix"/>
    <property type="match status" value="1"/>
</dbReference>
<comment type="function">
    <text evidence="8">Hydrolyzes UDP-glucose to glucose 1-phosphate and UMP and ADP-ribose to ribose 5-phosphate and AMP. The physiological substrate is probably UDP-glucose. Poor activity on other substrates such as ADP-glucose, CDP-glucose, GDP-glucose and GDP-mannose.</text>
</comment>
<dbReference type="InterPro" id="IPR000086">
    <property type="entry name" value="NUDIX_hydrolase_dom"/>
</dbReference>
<dbReference type="Proteomes" id="UP000504634">
    <property type="component" value="Unplaced"/>
</dbReference>
<dbReference type="GO" id="GO:0005737">
    <property type="term" value="C:cytoplasm"/>
    <property type="evidence" value="ECO:0007669"/>
    <property type="project" value="UniProtKB-SubCell"/>
</dbReference>
<comment type="subunit">
    <text evidence="3">Homodimer.</text>
</comment>
<keyword evidence="6" id="KW-0460">Magnesium</keyword>
<dbReference type="CDD" id="cd18887">
    <property type="entry name" value="NUDIX_UGPPase_Nudt14"/>
    <property type="match status" value="1"/>
</dbReference>
<accession>A0A6J2T4V3</accession>
<evidence type="ECO:0000259" key="12">
    <source>
        <dbReference type="PROSITE" id="PS51462"/>
    </source>
</evidence>